<comment type="caution">
    <text evidence="5">The sequence shown here is derived from an EMBL/GenBank/DDBJ whole genome shotgun (WGS) entry which is preliminary data.</text>
</comment>
<dbReference type="PANTHER" id="PTHR12801">
    <property type="entry name" value="RNA EXONUCLEASE REXO1 / RECO3 FAMILY MEMBER-RELATED"/>
    <property type="match status" value="1"/>
</dbReference>
<evidence type="ECO:0000256" key="2">
    <source>
        <dbReference type="ARBA" id="ARBA00022801"/>
    </source>
</evidence>
<keyword evidence="3" id="KW-0269">Exonuclease</keyword>
<keyword evidence="1" id="KW-0540">Nuclease</keyword>
<dbReference type="AlphaFoldDB" id="A0A117E0A5"/>
<dbReference type="InterPro" id="IPR036397">
    <property type="entry name" value="RNaseH_sf"/>
</dbReference>
<evidence type="ECO:0000313" key="6">
    <source>
        <dbReference type="Proteomes" id="UP000068243"/>
    </source>
</evidence>
<evidence type="ECO:0000256" key="1">
    <source>
        <dbReference type="ARBA" id="ARBA00022722"/>
    </source>
</evidence>
<feature type="domain" description="Exonuclease" evidence="4">
    <location>
        <begin position="176"/>
        <end position="351"/>
    </location>
</feature>
<dbReference type="EMBL" id="BCMY01000007">
    <property type="protein sequence ID" value="GAQ42202.1"/>
    <property type="molecule type" value="Genomic_DNA"/>
</dbReference>
<dbReference type="InterPro" id="IPR013520">
    <property type="entry name" value="Ribonucl_H"/>
</dbReference>
<dbReference type="InterPro" id="IPR012337">
    <property type="entry name" value="RNaseH-like_sf"/>
</dbReference>
<dbReference type="SUPFAM" id="SSF53098">
    <property type="entry name" value="Ribonuclease H-like"/>
    <property type="match status" value="1"/>
</dbReference>
<evidence type="ECO:0000256" key="3">
    <source>
        <dbReference type="ARBA" id="ARBA00022839"/>
    </source>
</evidence>
<accession>A0A117E0A5</accession>
<dbReference type="CDD" id="cd06137">
    <property type="entry name" value="DEDDh_RNase"/>
    <property type="match status" value="1"/>
</dbReference>
<dbReference type="GO" id="GO:0005634">
    <property type="term" value="C:nucleus"/>
    <property type="evidence" value="ECO:0007669"/>
    <property type="project" value="TreeGrafter"/>
</dbReference>
<keyword evidence="2" id="KW-0378">Hydrolase</keyword>
<dbReference type="Pfam" id="PF00929">
    <property type="entry name" value="RNase_T"/>
    <property type="match status" value="1"/>
</dbReference>
<dbReference type="GO" id="GO:0006364">
    <property type="term" value="P:rRNA processing"/>
    <property type="evidence" value="ECO:0007669"/>
    <property type="project" value="TreeGrafter"/>
</dbReference>
<dbReference type="VEuPathDB" id="FungiDB:M747DRAFT_235335"/>
<evidence type="ECO:0000259" key="4">
    <source>
        <dbReference type="SMART" id="SM00479"/>
    </source>
</evidence>
<dbReference type="VEuPathDB" id="FungiDB:An11g03420"/>
<reference evidence="6" key="1">
    <citation type="journal article" date="2016" name="Genome Announc.">
        <title>Draft genome sequence of Aspergillus niger strain An76.</title>
        <authorList>
            <person name="Gong W."/>
            <person name="Cheng Z."/>
            <person name="Zhang H."/>
            <person name="Liu L."/>
            <person name="Gao P."/>
            <person name="Wang L."/>
        </authorList>
    </citation>
    <scope>NUCLEOTIDE SEQUENCE [LARGE SCALE GENOMIC DNA]</scope>
    <source>
        <strain evidence="6">An76</strain>
    </source>
</reference>
<dbReference type="Gene3D" id="3.30.420.10">
    <property type="entry name" value="Ribonuclease H-like superfamily/Ribonuclease H"/>
    <property type="match status" value="1"/>
</dbReference>
<dbReference type="Proteomes" id="UP000068243">
    <property type="component" value="Unassembled WGS sequence"/>
</dbReference>
<dbReference type="VEuPathDB" id="FungiDB:ASPNIDRAFT2_1095220"/>
<gene>
    <name evidence="5" type="ORF">ABL_04863</name>
</gene>
<name>A0A117E0A5_ASPNG</name>
<dbReference type="VEuPathDB" id="FungiDB:ATCC64974_89600"/>
<organism evidence="5 6">
    <name type="scientific">Aspergillus niger</name>
    <dbReference type="NCBI Taxonomy" id="5061"/>
    <lineage>
        <taxon>Eukaryota</taxon>
        <taxon>Fungi</taxon>
        <taxon>Dikarya</taxon>
        <taxon>Ascomycota</taxon>
        <taxon>Pezizomycotina</taxon>
        <taxon>Eurotiomycetes</taxon>
        <taxon>Eurotiomycetidae</taxon>
        <taxon>Eurotiales</taxon>
        <taxon>Aspergillaceae</taxon>
        <taxon>Aspergillus</taxon>
        <taxon>Aspergillus subgen. Circumdati</taxon>
    </lineage>
</organism>
<sequence>MLGKYILEDEPAVQRSENAWTYNPRQGLGSLLKKDFLKLFLSQDRLLQSSRFNYDDFIPTFNMECCSSAAMTPESNVSSSCSTNDTLSSAMSKLSMEEKKSQSTSKALSQEDLLKRLQAKCHSPARLRTEGLVTTPCPKSDNPQWKGIIRLDLFKRTLGGHNHHHKGKSVNRTARDAVVIDCEMVQAEKGRRVIAYLAAVDFLTGEVLVDSYVDPQRKIFNWCTRYSGITFRGMKKAKANGDALRGWMGARRALWDYIDSDTVLIGHDIKNDLNCLGMIHSKIVDSTILTAEAVFRPRWETQRFRRTWSLKTLSRVFLDRSIQDGSKGHSALQDAVATKDIVIFCLEQPEYLKKWAEFAKGGWEDIPDDFETLKSIVDDGLQISDYL</sequence>
<dbReference type="InterPro" id="IPR047021">
    <property type="entry name" value="REXO1/3/4-like"/>
</dbReference>
<proteinExistence type="predicted"/>
<dbReference type="GO" id="GO:0003676">
    <property type="term" value="F:nucleic acid binding"/>
    <property type="evidence" value="ECO:0007669"/>
    <property type="project" value="InterPro"/>
</dbReference>
<dbReference type="SMART" id="SM00479">
    <property type="entry name" value="EXOIII"/>
    <property type="match status" value="1"/>
</dbReference>
<dbReference type="GO" id="GO:0000027">
    <property type="term" value="P:ribosomal large subunit assembly"/>
    <property type="evidence" value="ECO:0007669"/>
    <property type="project" value="TreeGrafter"/>
</dbReference>
<protein>
    <recommendedName>
        <fullName evidence="4">Exonuclease domain-containing protein</fullName>
    </recommendedName>
</protein>
<dbReference type="PANTHER" id="PTHR12801:SF114">
    <property type="entry name" value="EXONUCLEASE, PUTATIVE (AFU_ORTHOLOGUE AFUA_7G00870)-RELATED"/>
    <property type="match status" value="1"/>
</dbReference>
<dbReference type="GO" id="GO:0004527">
    <property type="term" value="F:exonuclease activity"/>
    <property type="evidence" value="ECO:0007669"/>
    <property type="project" value="UniProtKB-KW"/>
</dbReference>
<dbReference type="OrthoDB" id="16516at2759"/>
<evidence type="ECO:0000313" key="5">
    <source>
        <dbReference type="EMBL" id="GAQ42202.1"/>
    </source>
</evidence>